<protein>
    <submittedName>
        <fullName evidence="4">DUF3741 domain-containing protein/DUF4378 domain-containing protein</fullName>
    </submittedName>
</protein>
<feature type="region of interest" description="Disordered" evidence="1">
    <location>
        <begin position="273"/>
        <end position="298"/>
    </location>
</feature>
<proteinExistence type="predicted"/>
<feature type="compositionally biased region" description="Polar residues" evidence="1">
    <location>
        <begin position="631"/>
        <end position="643"/>
    </location>
</feature>
<dbReference type="PANTHER" id="PTHR47212:SF4">
    <property type="entry name" value="ADHESIN-LIKE PROTEIN, PUTATIVE (DUF3741)-RELATED"/>
    <property type="match status" value="1"/>
</dbReference>
<dbReference type="Pfam" id="PF12552">
    <property type="entry name" value="DUF3741"/>
    <property type="match status" value="1"/>
</dbReference>
<dbReference type="PANTHER" id="PTHR47212">
    <property type="entry name" value="ADHESIN-LIKE PROTEIN, PUTATIVE (DUF3741)-RELATED"/>
    <property type="match status" value="1"/>
</dbReference>
<dbReference type="EMBL" id="JAUIZM010000007">
    <property type="protein sequence ID" value="KAK1376209.1"/>
    <property type="molecule type" value="Genomic_DNA"/>
</dbReference>
<feature type="compositionally biased region" description="Basic and acidic residues" evidence="1">
    <location>
        <begin position="597"/>
        <end position="608"/>
    </location>
</feature>
<feature type="compositionally biased region" description="Polar residues" evidence="1">
    <location>
        <begin position="338"/>
        <end position="351"/>
    </location>
</feature>
<name>A0AAD8HZ81_9APIA</name>
<dbReference type="InterPro" id="IPR025486">
    <property type="entry name" value="DUF4378"/>
</dbReference>
<evidence type="ECO:0000313" key="5">
    <source>
        <dbReference type="Proteomes" id="UP001237642"/>
    </source>
</evidence>
<reference evidence="4" key="2">
    <citation type="submission" date="2023-05" db="EMBL/GenBank/DDBJ databases">
        <authorList>
            <person name="Schelkunov M.I."/>
        </authorList>
    </citation>
    <scope>NUCLEOTIDE SEQUENCE</scope>
    <source>
        <strain evidence="4">Hsosn_3</strain>
        <tissue evidence="4">Leaf</tissue>
    </source>
</reference>
<feature type="compositionally biased region" description="Basic and acidic residues" evidence="1">
    <location>
        <begin position="580"/>
        <end position="589"/>
    </location>
</feature>
<feature type="domain" description="DUF4378" evidence="3">
    <location>
        <begin position="751"/>
        <end position="895"/>
    </location>
</feature>
<evidence type="ECO:0000259" key="2">
    <source>
        <dbReference type="Pfam" id="PF12552"/>
    </source>
</evidence>
<gene>
    <name evidence="4" type="ORF">POM88_032402</name>
</gene>
<evidence type="ECO:0000256" key="1">
    <source>
        <dbReference type="SAM" id="MobiDB-lite"/>
    </source>
</evidence>
<feature type="compositionally biased region" description="Basic and acidic residues" evidence="1">
    <location>
        <begin position="352"/>
        <end position="362"/>
    </location>
</feature>
<feature type="compositionally biased region" description="Low complexity" evidence="1">
    <location>
        <begin position="663"/>
        <end position="675"/>
    </location>
</feature>
<feature type="domain" description="DUF3741" evidence="2">
    <location>
        <begin position="215"/>
        <end position="259"/>
    </location>
</feature>
<organism evidence="4 5">
    <name type="scientific">Heracleum sosnowskyi</name>
    <dbReference type="NCBI Taxonomy" id="360622"/>
    <lineage>
        <taxon>Eukaryota</taxon>
        <taxon>Viridiplantae</taxon>
        <taxon>Streptophyta</taxon>
        <taxon>Embryophyta</taxon>
        <taxon>Tracheophyta</taxon>
        <taxon>Spermatophyta</taxon>
        <taxon>Magnoliopsida</taxon>
        <taxon>eudicotyledons</taxon>
        <taxon>Gunneridae</taxon>
        <taxon>Pentapetalae</taxon>
        <taxon>asterids</taxon>
        <taxon>campanulids</taxon>
        <taxon>Apiales</taxon>
        <taxon>Apiaceae</taxon>
        <taxon>Apioideae</taxon>
        <taxon>apioid superclade</taxon>
        <taxon>Tordylieae</taxon>
        <taxon>Tordyliinae</taxon>
        <taxon>Heracleum</taxon>
    </lineage>
</organism>
<evidence type="ECO:0000313" key="4">
    <source>
        <dbReference type="EMBL" id="KAK1376209.1"/>
    </source>
</evidence>
<dbReference type="InterPro" id="IPR022212">
    <property type="entry name" value="DUF3741"/>
</dbReference>
<sequence length="1368" mass="154925">MGKRSQRHRLRSRKDQGGCMGGLISIFDFRHARITRNLLLDRKHANKHPDDSTRPEMLASSDEEWLTTKDFEENGLEKSGAQKTSVKELMEEAMSGENTLKINTSSSDVKLDQLNSEHGGHAKGKPKKVKNHRSKSCDIECIKDWGAAENPSDQVLDQETLNNLDMGIILEEFCRLNKKGSYLKKDSQDDVNMKSDQVRSLAEEKLAAAIKVFTNQRFGNDKHLTKDRKSYYSKELMDALQTLSVNKELLFELLQDPNSLLVKHIQSMEDEQFDKDQNTSSFSNQIEEEPKLTPGHKHRRIFRRRSKSQDSNFLKDFDKGQSSSRIVILKPGPIASRNFGTDRTVSTSLQSIDDRSHSERNHSQFSLNEIKRKLKHAMGKDRNALSFSDTFSRQFPNLRNNEKGISEGHGWSSPNRDHFYTERFTKSPLVTRRGDKIGNLKESQAPIENKNIEITNQGVSSIYFEAKKHLLEMLSDGDEKEELVERQLPKSLGRILSLPEYSLTPIGSPGKDREHSIIIPQTKLSPGSNYHMVNEDMWHVIQENHLIQLSSPKQNLDKSSVIADDEADEKLKFPESNSDAPHDTDRDIVAQEPISNMKEKTSCKEPLESLRSTNSDVQECNQISAVSCESSNSLSNREFQSSDAEVCDDEKFPTSDLSKGNGSLSSPPRSPSSPSVTGKVETPSTGTDREERPSPISVLEPLFSEDDISPSNTKLKPGVQPLQIHYEEWVSSDPDHTICTRTCMNDEESAFEYVEAVLLGSDLNWDEYLLRWLSSDQVLDPSLFDDVELFSSRSSHDQKLLFDCTNDVLKELCDRYFAHSCVKQNVRIIPRGMKLINEVWQGVERQINPPPAPHSLDQLVRTDMEKPGTWMDLRVETDNIVIELQNFILEELVEDMILKQDPFKSLVGGKHFRDFFRIMRNFLFYIRYTRSWPFLGPFILLIGLLDEPLNYAENEAKILETLVNVVDTLQPAKFHWQWVEVELRLLLKSWSLRWYIFLGGHLRSRCFCKLNGFLEALMSYMEGNLLGKGLSIFAESKSLSTKAQFWRPWGWCSSSFKNAESKGEKGKFEINSLKKASPDDSRITSASDLIKQINNIEQQISSVTRGSSNQPGTVTSRVEVSSVKGNTCKGTRGRSPGIARRSAVTVETVLPSSFTLRASMSLRLQFLLRFLTLVCADSCQPSCLKMNSNSRSTPESMRGFTVFDQEVAQNLQEELAFKLEFSVLISITIDGFTHHKSTSSTVNQNDLDYMTLPDKIRWRIHTALPVIFPSFRCSITWQLPSVSASALAGLQPSISLYGLHPGNINLTQRNRVASPVTATHGAGKSKPSALQHDYGMEVDPWCPSTWLMGAVRVRRMDLTYIGSVDEDS</sequence>
<feature type="region of interest" description="Disordered" evidence="1">
    <location>
        <begin position="337"/>
        <end position="366"/>
    </location>
</feature>
<keyword evidence="5" id="KW-1185">Reference proteome</keyword>
<dbReference type="Pfam" id="PF14309">
    <property type="entry name" value="DUF4378"/>
    <property type="match status" value="1"/>
</dbReference>
<feature type="compositionally biased region" description="Basic residues" evidence="1">
    <location>
        <begin position="121"/>
        <end position="133"/>
    </location>
</feature>
<comment type="caution">
    <text evidence="4">The sequence shown here is derived from an EMBL/GenBank/DDBJ whole genome shotgun (WGS) entry which is preliminary data.</text>
</comment>
<feature type="region of interest" description="Disordered" evidence="1">
    <location>
        <begin position="567"/>
        <end position="616"/>
    </location>
</feature>
<evidence type="ECO:0000259" key="3">
    <source>
        <dbReference type="Pfam" id="PF14309"/>
    </source>
</evidence>
<feature type="region of interest" description="Disordered" evidence="1">
    <location>
        <begin position="112"/>
        <end position="133"/>
    </location>
</feature>
<reference evidence="4" key="1">
    <citation type="submission" date="2023-02" db="EMBL/GenBank/DDBJ databases">
        <title>Genome of toxic invasive species Heracleum sosnowskyi carries increased number of genes despite the absence of recent whole-genome duplications.</title>
        <authorList>
            <person name="Schelkunov M."/>
            <person name="Shtratnikova V."/>
            <person name="Makarenko M."/>
            <person name="Klepikova A."/>
            <person name="Omelchenko D."/>
            <person name="Novikova G."/>
            <person name="Obukhova E."/>
            <person name="Bogdanov V."/>
            <person name="Penin A."/>
            <person name="Logacheva M."/>
        </authorList>
    </citation>
    <scope>NUCLEOTIDE SEQUENCE</scope>
    <source>
        <strain evidence="4">Hsosn_3</strain>
        <tissue evidence="4">Leaf</tissue>
    </source>
</reference>
<accession>A0AAD8HZ81</accession>
<feature type="region of interest" description="Disordered" evidence="1">
    <location>
        <begin position="631"/>
        <end position="715"/>
    </location>
</feature>
<dbReference type="Proteomes" id="UP001237642">
    <property type="component" value="Unassembled WGS sequence"/>
</dbReference>